<dbReference type="Gene3D" id="3.50.50.60">
    <property type="entry name" value="FAD/NAD(P)-binding domain"/>
    <property type="match status" value="1"/>
</dbReference>
<feature type="binding site" evidence="3">
    <location>
        <begin position="93"/>
        <end position="94"/>
    </location>
    <ligand>
        <name>FAD</name>
        <dbReference type="ChEBI" id="CHEBI:57692"/>
    </ligand>
</feature>
<feature type="binding site" evidence="3">
    <location>
        <position position="135"/>
    </location>
    <ligand>
        <name>substrate</name>
    </ligand>
</feature>
<dbReference type="InterPro" id="IPR006311">
    <property type="entry name" value="TAT_signal"/>
</dbReference>
<dbReference type="EMBL" id="PYBV01000012">
    <property type="protein sequence ID" value="PYC71922.1"/>
    <property type="molecule type" value="Genomic_DNA"/>
</dbReference>
<dbReference type="OrthoDB" id="337830at2"/>
<feature type="binding site" evidence="3">
    <location>
        <position position="423"/>
    </location>
    <ligand>
        <name>substrate</name>
    </ligand>
</feature>
<dbReference type="PANTHER" id="PTHR10742:SF342">
    <property type="entry name" value="AMINE OXIDASE"/>
    <property type="match status" value="1"/>
</dbReference>
<dbReference type="InterPro" id="IPR036188">
    <property type="entry name" value="FAD/NAD-bd_sf"/>
</dbReference>
<dbReference type="GO" id="GO:0009063">
    <property type="term" value="P:amino acid catabolic process"/>
    <property type="evidence" value="ECO:0007669"/>
    <property type="project" value="TreeGrafter"/>
</dbReference>
<evidence type="ECO:0000259" key="4">
    <source>
        <dbReference type="Pfam" id="PF01593"/>
    </source>
</evidence>
<dbReference type="SUPFAM" id="SSF54373">
    <property type="entry name" value="FAD-linked reductases, C-terminal domain"/>
    <property type="match status" value="1"/>
</dbReference>
<organism evidence="5 6">
    <name type="scientific">Micromonospora arborensis</name>
    <dbReference type="NCBI Taxonomy" id="2116518"/>
    <lineage>
        <taxon>Bacteria</taxon>
        <taxon>Bacillati</taxon>
        <taxon>Actinomycetota</taxon>
        <taxon>Actinomycetes</taxon>
        <taxon>Micromonosporales</taxon>
        <taxon>Micromonosporaceae</taxon>
        <taxon>Micromonospora</taxon>
    </lineage>
</organism>
<dbReference type="InterPro" id="IPR050281">
    <property type="entry name" value="Flavin_monoamine_oxidase"/>
</dbReference>
<dbReference type="AlphaFoldDB" id="A0A318P4L3"/>
<gene>
    <name evidence="5" type="ORF">C7C45_09805</name>
</gene>
<dbReference type="Proteomes" id="UP000248333">
    <property type="component" value="Unassembled WGS sequence"/>
</dbReference>
<dbReference type="Pfam" id="PF01593">
    <property type="entry name" value="Amino_oxidase"/>
    <property type="match status" value="1"/>
</dbReference>
<dbReference type="Gene3D" id="3.90.660.10">
    <property type="match status" value="1"/>
</dbReference>
<feature type="domain" description="Amine oxidase" evidence="4">
    <location>
        <begin position="73"/>
        <end position="526"/>
    </location>
</feature>
<comment type="caution">
    <text evidence="5">The sequence shown here is derived from an EMBL/GenBank/DDBJ whole genome shotgun (WGS) entry which is preliminary data.</text>
</comment>
<dbReference type="PROSITE" id="PS51318">
    <property type="entry name" value="TAT"/>
    <property type="match status" value="1"/>
</dbReference>
<dbReference type="RefSeq" id="WP_110563315.1">
    <property type="nucleotide sequence ID" value="NZ_PYBV01000012.1"/>
</dbReference>
<dbReference type="PANTHER" id="PTHR10742">
    <property type="entry name" value="FLAVIN MONOAMINE OXIDASE"/>
    <property type="match status" value="1"/>
</dbReference>
<dbReference type="PRINTS" id="PR00757">
    <property type="entry name" value="AMINEOXDASEF"/>
</dbReference>
<dbReference type="Gene3D" id="1.20.1440.240">
    <property type="match status" value="1"/>
</dbReference>
<feature type="binding site" evidence="3">
    <location>
        <begin position="132"/>
        <end position="135"/>
    </location>
    <ligand>
        <name>FAD</name>
        <dbReference type="ChEBI" id="CHEBI:57692"/>
    </ligand>
</feature>
<evidence type="ECO:0000313" key="5">
    <source>
        <dbReference type="EMBL" id="PYC71922.1"/>
    </source>
</evidence>
<accession>A0A318P4L3</accession>
<dbReference type="InterPro" id="IPR001613">
    <property type="entry name" value="Flavin_amine_oxidase"/>
</dbReference>
<keyword evidence="2" id="KW-0560">Oxidoreductase</keyword>
<proteinExistence type="predicted"/>
<evidence type="ECO:0000256" key="1">
    <source>
        <dbReference type="ARBA" id="ARBA00001974"/>
    </source>
</evidence>
<comment type="cofactor">
    <cofactor evidence="1">
        <name>FAD</name>
        <dbReference type="ChEBI" id="CHEBI:57692"/>
    </cofactor>
</comment>
<keyword evidence="6" id="KW-1185">Reference proteome</keyword>
<dbReference type="GO" id="GO:0001716">
    <property type="term" value="F:L-amino-acid oxidase activity"/>
    <property type="evidence" value="ECO:0007669"/>
    <property type="project" value="TreeGrafter"/>
</dbReference>
<sequence length="534" mass="57810">MSDQTQSMVSRRGFLRAVGVSGGAGAMLATMGAMGLAPSAAASVTPAFRAPERSDFTLTGRSGAKVVVLGGGIAGLTTAYELGKAGYDCTILEARHRVGGRNLTIRGGDVETDLDGRIQRASFSDGVYFNAGPGRIAQWMVTMDYCRELGVPIEVFTNQNADAWIYNESAGMTEPVRYRTAKADVYGYVSELLAKATDQGALDSRLTTEDRDRLLSFLQSFGAIGGRAGDWAYTGTNRRGFSGYPGAGNDVGSLLGTPPPLSDVFASNVGRYFSFEFGYDQAMLMFQPVGGMDQIPRALAKAVGQHRIRLNAEVTAVTDRGSRVEVTYRQGGRQSQITADYCVAALPPHLMARVPHNLGAGVTAALADFPVTASGKIGLEYRSRWWETDQRIYGGITETDLDLSHIWYPSYGFHGKRGLVVGYYNTGANARTYSGLTPEQRSERAISQGVKIHGDKYRSELVTSYSHAWDRTRYIEGAWTSPRYGTPGYNLLLQPAGRVYFAGDWLSHEVAWQHGAFVAARSAVSALHQRVMAG</sequence>
<reference evidence="5 6" key="1">
    <citation type="submission" date="2018-03" db="EMBL/GenBank/DDBJ databases">
        <title>Bioinformatic expansion and discovery of thiopeptide antibiotics.</title>
        <authorList>
            <person name="Schwalen C.J."/>
            <person name="Hudson G.A."/>
            <person name="Mitchell D.A."/>
        </authorList>
    </citation>
    <scope>NUCLEOTIDE SEQUENCE [LARGE SCALE GENOMIC DNA]</scope>
    <source>
        <strain evidence="5 6">NRRL 8041</strain>
    </source>
</reference>
<feature type="binding site" evidence="3">
    <location>
        <position position="314"/>
    </location>
    <ligand>
        <name>FAD</name>
        <dbReference type="ChEBI" id="CHEBI:57692"/>
    </ligand>
</feature>
<dbReference type="SUPFAM" id="SSF51905">
    <property type="entry name" value="FAD/NAD(P)-binding domain"/>
    <property type="match status" value="1"/>
</dbReference>
<dbReference type="InterPro" id="IPR002937">
    <property type="entry name" value="Amino_oxidase"/>
</dbReference>
<evidence type="ECO:0000256" key="2">
    <source>
        <dbReference type="ARBA" id="ARBA00023002"/>
    </source>
</evidence>
<protein>
    <submittedName>
        <fullName evidence="5">Amino acid oxidase</fullName>
    </submittedName>
</protein>
<evidence type="ECO:0000313" key="6">
    <source>
        <dbReference type="Proteomes" id="UP000248333"/>
    </source>
</evidence>
<evidence type="ECO:0000256" key="3">
    <source>
        <dbReference type="PIRSR" id="PIRSR601613-1"/>
    </source>
</evidence>
<name>A0A318P4L3_9ACTN</name>